<accession>A0A6A3AYT9</accession>
<dbReference type="Pfam" id="PF03087">
    <property type="entry name" value="BPS1"/>
    <property type="match status" value="1"/>
</dbReference>
<feature type="region of interest" description="Disordered" evidence="1">
    <location>
        <begin position="1"/>
        <end position="30"/>
    </location>
</feature>
<feature type="compositionally biased region" description="Polar residues" evidence="1">
    <location>
        <begin position="1"/>
        <end position="21"/>
    </location>
</feature>
<sequence length="293" mass="33229">MDTSLLNVQPSSFHARSNSLPSRKHPLTSPIDENLNRLSEKGNLQGLKNLKQMENQLNKDVETGAVISTLKQVEAVTISVLESVMSFISGPEAESKSSPWSLFSKLMHQKKVTCVEEEQKTNEIANAEATLRSLIKCGSVKNVENVQKELENSEMNIQDPDEGLESLFRRLIKVTSNCSQHPQLLKSNYEREKANYQNKLRQKLLSFHFRRDNDYRSFKHPHRLVTTLAVIAFPLTSEADVHLSRLASSKSASKSSLLILKLSGHQDLHNCIEKLLQLPFTDQQILSQEQQRK</sequence>
<organism evidence="2 3">
    <name type="scientific">Hibiscus syriacus</name>
    <name type="common">Rose of Sharon</name>
    <dbReference type="NCBI Taxonomy" id="106335"/>
    <lineage>
        <taxon>Eukaryota</taxon>
        <taxon>Viridiplantae</taxon>
        <taxon>Streptophyta</taxon>
        <taxon>Embryophyta</taxon>
        <taxon>Tracheophyta</taxon>
        <taxon>Spermatophyta</taxon>
        <taxon>Magnoliopsida</taxon>
        <taxon>eudicotyledons</taxon>
        <taxon>Gunneridae</taxon>
        <taxon>Pentapetalae</taxon>
        <taxon>rosids</taxon>
        <taxon>malvids</taxon>
        <taxon>Malvales</taxon>
        <taxon>Malvaceae</taxon>
        <taxon>Malvoideae</taxon>
        <taxon>Hibiscus</taxon>
    </lineage>
</organism>
<proteinExistence type="predicted"/>
<dbReference type="PANTHER" id="PTHR33070">
    <property type="entry name" value="OS06G0725500 PROTEIN"/>
    <property type="match status" value="1"/>
</dbReference>
<gene>
    <name evidence="2" type="ORF">F3Y22_tig00110328pilonHSYRG00969</name>
</gene>
<dbReference type="Proteomes" id="UP000436088">
    <property type="component" value="Unassembled WGS sequence"/>
</dbReference>
<keyword evidence="3" id="KW-1185">Reference proteome</keyword>
<dbReference type="GO" id="GO:0048364">
    <property type="term" value="P:root development"/>
    <property type="evidence" value="ECO:0007669"/>
    <property type="project" value="InterPro"/>
</dbReference>
<reference evidence="2" key="1">
    <citation type="submission" date="2019-09" db="EMBL/GenBank/DDBJ databases">
        <title>Draft genome information of white flower Hibiscus syriacus.</title>
        <authorList>
            <person name="Kim Y.-M."/>
        </authorList>
    </citation>
    <scope>NUCLEOTIDE SEQUENCE [LARGE SCALE GENOMIC DNA]</scope>
    <source>
        <strain evidence="2">YM2019G1</strain>
    </source>
</reference>
<protein>
    <submittedName>
        <fullName evidence="2">Eukaryotic translation initiation factor 3 subunit A</fullName>
    </submittedName>
</protein>
<keyword evidence="2" id="KW-0648">Protein biosynthesis</keyword>
<dbReference type="PANTHER" id="PTHR33070:SF129">
    <property type="entry name" value="DUF241 DOMAIN PROTEIN"/>
    <property type="match status" value="1"/>
</dbReference>
<dbReference type="InterPro" id="IPR004320">
    <property type="entry name" value="BPS1_pln"/>
</dbReference>
<evidence type="ECO:0000313" key="2">
    <source>
        <dbReference type="EMBL" id="KAE8709954.1"/>
    </source>
</evidence>
<dbReference type="AlphaFoldDB" id="A0A6A3AYT9"/>
<comment type="caution">
    <text evidence="2">The sequence shown here is derived from an EMBL/GenBank/DDBJ whole genome shotgun (WGS) entry which is preliminary data.</text>
</comment>
<evidence type="ECO:0000256" key="1">
    <source>
        <dbReference type="SAM" id="MobiDB-lite"/>
    </source>
</evidence>
<name>A0A6A3AYT9_HIBSY</name>
<evidence type="ECO:0000313" key="3">
    <source>
        <dbReference type="Proteomes" id="UP000436088"/>
    </source>
</evidence>
<keyword evidence="2" id="KW-0396">Initiation factor</keyword>
<dbReference type="EMBL" id="VEPZ02000934">
    <property type="protein sequence ID" value="KAE8709954.1"/>
    <property type="molecule type" value="Genomic_DNA"/>
</dbReference>
<dbReference type="GO" id="GO:0048367">
    <property type="term" value="P:shoot system development"/>
    <property type="evidence" value="ECO:0007669"/>
    <property type="project" value="InterPro"/>
</dbReference>
<dbReference type="GO" id="GO:0003743">
    <property type="term" value="F:translation initiation factor activity"/>
    <property type="evidence" value="ECO:0007669"/>
    <property type="project" value="UniProtKB-KW"/>
</dbReference>